<dbReference type="InterPro" id="IPR006905">
    <property type="entry name" value="Flavin_halogenase"/>
</dbReference>
<protein>
    <submittedName>
        <fullName evidence="1">Tryptophan halogenase family protein</fullName>
    </submittedName>
</protein>
<dbReference type="Gene3D" id="3.50.50.60">
    <property type="entry name" value="FAD/NAD(P)-binding domain"/>
    <property type="match status" value="1"/>
</dbReference>
<dbReference type="RefSeq" id="WP_302723925.1">
    <property type="nucleotide sequence ID" value="NZ_JAULRU010000705.1"/>
</dbReference>
<dbReference type="PIRSF" id="PIRSF011396">
    <property type="entry name" value="Trp_halogenase"/>
    <property type="match status" value="1"/>
</dbReference>
<proteinExistence type="predicted"/>
<dbReference type="PANTHER" id="PTHR43747:SF4">
    <property type="entry name" value="FLAVIN-DEPENDENT TRYPTOPHAN HALOGENASE"/>
    <property type="match status" value="1"/>
</dbReference>
<evidence type="ECO:0000313" key="1">
    <source>
        <dbReference type="EMBL" id="MDX6848807.1"/>
    </source>
</evidence>
<dbReference type="Proteomes" id="UP001273505">
    <property type="component" value="Unassembled WGS sequence"/>
</dbReference>
<dbReference type="Pfam" id="PF04820">
    <property type="entry name" value="Trp_halogenase"/>
    <property type="match status" value="1"/>
</dbReference>
<dbReference type="InterPro" id="IPR050816">
    <property type="entry name" value="Flavin-dep_Halogenase_NPB"/>
</dbReference>
<reference evidence="1 2" key="1">
    <citation type="submission" date="2023-11" db="EMBL/GenBank/DDBJ databases">
        <title>Gilvimarinus fulvus sp. nov., isolated from the surface of Kelp.</title>
        <authorList>
            <person name="Sun Y.Y."/>
            <person name="Gong Y."/>
            <person name="Du Z.J."/>
        </authorList>
    </citation>
    <scope>NUCLEOTIDE SEQUENCE [LARGE SCALE GENOMIC DNA]</scope>
    <source>
        <strain evidence="1 2">SDUM040013</strain>
    </source>
</reference>
<dbReference type="EMBL" id="JAXAFO010000007">
    <property type="protein sequence ID" value="MDX6848807.1"/>
    <property type="molecule type" value="Genomic_DNA"/>
</dbReference>
<organism evidence="1 2">
    <name type="scientific">Gilvimarinus gilvus</name>
    <dbReference type="NCBI Taxonomy" id="3058038"/>
    <lineage>
        <taxon>Bacteria</taxon>
        <taxon>Pseudomonadati</taxon>
        <taxon>Pseudomonadota</taxon>
        <taxon>Gammaproteobacteria</taxon>
        <taxon>Cellvibrionales</taxon>
        <taxon>Cellvibrionaceae</taxon>
        <taxon>Gilvimarinus</taxon>
    </lineage>
</organism>
<comment type="caution">
    <text evidence="1">The sequence shown here is derived from an EMBL/GenBank/DDBJ whole genome shotgun (WGS) entry which is preliminary data.</text>
</comment>
<dbReference type="InterPro" id="IPR033856">
    <property type="entry name" value="Trp_halogen"/>
</dbReference>
<dbReference type="InterPro" id="IPR036188">
    <property type="entry name" value="FAD/NAD-bd_sf"/>
</dbReference>
<sequence length="503" mass="57047">MSGSDLFVRRIVIVGGGTAGWMTAAALGRTLQNHPCQVTVVESPDISSVGVGEATIPPIQLYNRMLKLDENEFLKATQGTFKLGIDFINWRRKGHSYFHPFGRYGADIDAVPFHHYWHKMNSLGEDNDLLQYSLPSVAALKGRFAPPDPNPRSVLSNMAHAYHFDAGLYAKFLQTYALERGVEHIQSNVQGVELNPDNGFIDAIRLEDSARLEADFFVDCTGFKGLLIEEALHTGYENWQHYLPCDRAVAVPCEQPGPPLPYTKSMAHSAGWQWRIPLQHRLGNGHVYCSEYMSDDEATATLMNNLDGEPLAEPKHLRFVTGRRKQFWNKNCLAIGLSAGFMEPLESTSIHLIQTAIAKLMTVFPDRAFDPVDIAEYNRLTTTEFIRIRDFLVLHYMATERDDSPLWNYTRNMSIPDTLQHKLDLYRSRGRVFRYDEELFADTSWVAVFEGQGIEPRRYDPLVDTYDIDRLRAVMAKMRKTIAAGAESLPTHEQYIARHCAAN</sequence>
<evidence type="ECO:0000313" key="2">
    <source>
        <dbReference type="Proteomes" id="UP001273505"/>
    </source>
</evidence>
<dbReference type="SUPFAM" id="SSF51905">
    <property type="entry name" value="FAD/NAD(P)-binding domain"/>
    <property type="match status" value="1"/>
</dbReference>
<keyword evidence="2" id="KW-1185">Reference proteome</keyword>
<name>A0ABU4RX98_9GAMM</name>
<gene>
    <name evidence="1" type="ORF">SCD92_05505</name>
</gene>
<accession>A0ABU4RX98</accession>
<dbReference type="PANTHER" id="PTHR43747">
    <property type="entry name" value="FAD-BINDING PROTEIN"/>
    <property type="match status" value="1"/>
</dbReference>